<organism evidence="1">
    <name type="scientific">Anguilla anguilla</name>
    <name type="common">European freshwater eel</name>
    <name type="synonym">Muraena anguilla</name>
    <dbReference type="NCBI Taxonomy" id="7936"/>
    <lineage>
        <taxon>Eukaryota</taxon>
        <taxon>Metazoa</taxon>
        <taxon>Chordata</taxon>
        <taxon>Craniata</taxon>
        <taxon>Vertebrata</taxon>
        <taxon>Euteleostomi</taxon>
        <taxon>Actinopterygii</taxon>
        <taxon>Neopterygii</taxon>
        <taxon>Teleostei</taxon>
        <taxon>Anguilliformes</taxon>
        <taxon>Anguillidae</taxon>
        <taxon>Anguilla</taxon>
    </lineage>
</organism>
<proteinExistence type="predicted"/>
<accession>A0A0E9R140</accession>
<evidence type="ECO:0000313" key="1">
    <source>
        <dbReference type="EMBL" id="JAH22809.1"/>
    </source>
</evidence>
<protein>
    <submittedName>
        <fullName evidence="1">Uncharacterized protein</fullName>
    </submittedName>
</protein>
<reference evidence="1" key="2">
    <citation type="journal article" date="2015" name="Fish Shellfish Immunol.">
        <title>Early steps in the European eel (Anguilla anguilla)-Vibrio vulnificus interaction in the gills: Role of the RtxA13 toxin.</title>
        <authorList>
            <person name="Callol A."/>
            <person name="Pajuelo D."/>
            <person name="Ebbesson L."/>
            <person name="Teles M."/>
            <person name="MacKenzie S."/>
            <person name="Amaro C."/>
        </authorList>
    </citation>
    <scope>NUCLEOTIDE SEQUENCE</scope>
</reference>
<dbReference type="EMBL" id="GBXM01085768">
    <property type="protein sequence ID" value="JAH22809.1"/>
    <property type="molecule type" value="Transcribed_RNA"/>
</dbReference>
<sequence length="68" mass="8055">MGLRFTNEATRDYSESQQRLLGQKQQNNIALHSYLTDAFIQNEVTITNNKNKMRQFDVVSYQNRDRSQ</sequence>
<name>A0A0E9R140_ANGAN</name>
<reference evidence="1" key="1">
    <citation type="submission" date="2014-11" db="EMBL/GenBank/DDBJ databases">
        <authorList>
            <person name="Amaro Gonzalez C."/>
        </authorList>
    </citation>
    <scope>NUCLEOTIDE SEQUENCE</scope>
</reference>
<dbReference type="AlphaFoldDB" id="A0A0E9R140"/>